<organism evidence="1 2">
    <name type="scientific">Eruca vesicaria subsp. sativa</name>
    <name type="common">Garden rocket</name>
    <name type="synonym">Eruca sativa</name>
    <dbReference type="NCBI Taxonomy" id="29727"/>
    <lineage>
        <taxon>Eukaryota</taxon>
        <taxon>Viridiplantae</taxon>
        <taxon>Streptophyta</taxon>
        <taxon>Embryophyta</taxon>
        <taxon>Tracheophyta</taxon>
        <taxon>Spermatophyta</taxon>
        <taxon>Magnoliopsida</taxon>
        <taxon>eudicotyledons</taxon>
        <taxon>Gunneridae</taxon>
        <taxon>Pentapetalae</taxon>
        <taxon>rosids</taxon>
        <taxon>malvids</taxon>
        <taxon>Brassicales</taxon>
        <taxon>Brassicaceae</taxon>
        <taxon>Brassiceae</taxon>
        <taxon>Eruca</taxon>
    </lineage>
</organism>
<name>A0ABC8J5Y7_ERUVS</name>
<sequence length="108" mass="12255">MICYNILGVRQCDTDQDAQKVIVGGDFNLDEVVETVKRKLGKKTEVLTTIKEANVIANEDDESEIVPEKINEDIEIVPKESEESEIVSERNEEIEIIPKKNEEIEIVP</sequence>
<proteinExistence type="predicted"/>
<accession>A0ABC8J5Y7</accession>
<comment type="caution">
    <text evidence="1">The sequence shown here is derived from an EMBL/GenBank/DDBJ whole genome shotgun (WGS) entry which is preliminary data.</text>
</comment>
<keyword evidence="2" id="KW-1185">Reference proteome</keyword>
<reference evidence="1 2" key="1">
    <citation type="submission" date="2022-03" db="EMBL/GenBank/DDBJ databases">
        <authorList>
            <person name="Macdonald S."/>
            <person name="Ahmed S."/>
            <person name="Newling K."/>
        </authorList>
    </citation>
    <scope>NUCLEOTIDE SEQUENCE [LARGE SCALE GENOMIC DNA]</scope>
</reference>
<dbReference type="EMBL" id="CAKOAT010080710">
    <property type="protein sequence ID" value="CAH8314160.1"/>
    <property type="molecule type" value="Genomic_DNA"/>
</dbReference>
<evidence type="ECO:0000313" key="1">
    <source>
        <dbReference type="EMBL" id="CAH8314160.1"/>
    </source>
</evidence>
<evidence type="ECO:0000313" key="2">
    <source>
        <dbReference type="Proteomes" id="UP001642260"/>
    </source>
</evidence>
<dbReference type="Proteomes" id="UP001642260">
    <property type="component" value="Unassembled WGS sequence"/>
</dbReference>
<gene>
    <name evidence="1" type="ORF">ERUC_LOCUS7085</name>
</gene>
<dbReference type="AlphaFoldDB" id="A0ABC8J5Y7"/>
<protein>
    <submittedName>
        <fullName evidence="1">Uncharacterized protein</fullName>
    </submittedName>
</protein>